<organism evidence="2 3">
    <name type="scientific">Streptomyces corchorusii</name>
    <name type="common">Streptomyces chibaensis</name>
    <dbReference type="NCBI Taxonomy" id="1903"/>
    <lineage>
        <taxon>Bacteria</taxon>
        <taxon>Bacillati</taxon>
        <taxon>Actinomycetota</taxon>
        <taxon>Actinomycetes</taxon>
        <taxon>Kitasatosporales</taxon>
        <taxon>Streptomycetaceae</taxon>
        <taxon>Streptomyces</taxon>
    </lineage>
</organism>
<name>A0A117Q9U5_STRCK</name>
<dbReference type="Proteomes" id="UP000053398">
    <property type="component" value="Unassembled WGS sequence"/>
</dbReference>
<evidence type="ECO:0000256" key="1">
    <source>
        <dbReference type="SAM" id="MobiDB-lite"/>
    </source>
</evidence>
<dbReference type="AlphaFoldDB" id="A0A117Q9U5"/>
<accession>A0A117Q9U5</accession>
<sequence length="180" mass="19094">MADPPFVGPDDRRILRAHVAAAASAAARPGQVSGAVDDDLEHVVEQRRLGQPLPVPGQLPFVPPVGLPHVHLHAAGALHEPSPECTTSRLFRCGAVQTLEDAARLVDGQTQAQTLLIVSESGLSDCVDWRTSDARDEVADALGETSLAAWPPQLQFAADAPGRRATPRTSQPKPGHHRTV</sequence>
<keyword evidence="3" id="KW-1185">Reference proteome</keyword>
<gene>
    <name evidence="2" type="ORF">AQJ11_39245</name>
</gene>
<feature type="region of interest" description="Disordered" evidence="1">
    <location>
        <begin position="157"/>
        <end position="180"/>
    </location>
</feature>
<evidence type="ECO:0000313" key="2">
    <source>
        <dbReference type="EMBL" id="KUN16481.1"/>
    </source>
</evidence>
<reference evidence="2 3" key="1">
    <citation type="submission" date="2015-10" db="EMBL/GenBank/DDBJ databases">
        <title>Draft genome sequence of Streptomyces corchorusii DSM 40340, type strain for the species Streptomyces corchorusii.</title>
        <authorList>
            <person name="Ruckert C."/>
            <person name="Winkler A."/>
            <person name="Kalinowski J."/>
            <person name="Kampfer P."/>
            <person name="Glaeser S."/>
        </authorList>
    </citation>
    <scope>NUCLEOTIDE SEQUENCE [LARGE SCALE GENOMIC DNA]</scope>
    <source>
        <strain evidence="2 3">DSM 40340</strain>
    </source>
</reference>
<dbReference type="EMBL" id="LMWP01000055">
    <property type="protein sequence ID" value="KUN16481.1"/>
    <property type="molecule type" value="Genomic_DNA"/>
</dbReference>
<protein>
    <submittedName>
        <fullName evidence="2">Uncharacterized protein</fullName>
    </submittedName>
</protein>
<evidence type="ECO:0000313" key="3">
    <source>
        <dbReference type="Proteomes" id="UP000053398"/>
    </source>
</evidence>
<comment type="caution">
    <text evidence="2">The sequence shown here is derived from an EMBL/GenBank/DDBJ whole genome shotgun (WGS) entry which is preliminary data.</text>
</comment>
<proteinExistence type="predicted"/>